<evidence type="ECO:0000313" key="3">
    <source>
        <dbReference type="Proteomes" id="UP000887013"/>
    </source>
</evidence>
<name>A0A8X6U1N5_NEPPI</name>
<feature type="region of interest" description="Disordered" evidence="1">
    <location>
        <begin position="1"/>
        <end position="51"/>
    </location>
</feature>
<dbReference type="AlphaFoldDB" id="A0A8X6U1N5"/>
<proteinExistence type="predicted"/>
<protein>
    <submittedName>
        <fullName evidence="2">Uncharacterized protein</fullName>
    </submittedName>
</protein>
<comment type="caution">
    <text evidence="2">The sequence shown here is derived from an EMBL/GenBank/DDBJ whole genome shotgun (WGS) entry which is preliminary data.</text>
</comment>
<accession>A0A8X6U1N5</accession>
<feature type="compositionally biased region" description="Basic and acidic residues" evidence="1">
    <location>
        <begin position="28"/>
        <end position="51"/>
    </location>
</feature>
<gene>
    <name evidence="2" type="ORF">NPIL_306141</name>
</gene>
<evidence type="ECO:0000256" key="1">
    <source>
        <dbReference type="SAM" id="MobiDB-lite"/>
    </source>
</evidence>
<evidence type="ECO:0000313" key="2">
    <source>
        <dbReference type="EMBL" id="GFT72938.1"/>
    </source>
</evidence>
<sequence length="123" mass="14781">MVNVDQVRNYQPRERDEGVVETNGLDDEGSRVRQVETEGSKGLAREESSKEKQWRCKRMRSGWSIEFSNNYEREFQSKRRPPVRRNWRERSAPSSFIENTEVQRRLHESYKWRKRPIPVSIPS</sequence>
<organism evidence="2 3">
    <name type="scientific">Nephila pilipes</name>
    <name type="common">Giant wood spider</name>
    <name type="synonym">Nephila maculata</name>
    <dbReference type="NCBI Taxonomy" id="299642"/>
    <lineage>
        <taxon>Eukaryota</taxon>
        <taxon>Metazoa</taxon>
        <taxon>Ecdysozoa</taxon>
        <taxon>Arthropoda</taxon>
        <taxon>Chelicerata</taxon>
        <taxon>Arachnida</taxon>
        <taxon>Araneae</taxon>
        <taxon>Araneomorphae</taxon>
        <taxon>Entelegynae</taxon>
        <taxon>Araneoidea</taxon>
        <taxon>Nephilidae</taxon>
        <taxon>Nephila</taxon>
    </lineage>
</organism>
<dbReference type="Proteomes" id="UP000887013">
    <property type="component" value="Unassembled WGS sequence"/>
</dbReference>
<keyword evidence="3" id="KW-1185">Reference proteome</keyword>
<dbReference type="EMBL" id="BMAW01021467">
    <property type="protein sequence ID" value="GFT72938.1"/>
    <property type="molecule type" value="Genomic_DNA"/>
</dbReference>
<reference evidence="2" key="1">
    <citation type="submission" date="2020-08" db="EMBL/GenBank/DDBJ databases">
        <title>Multicomponent nature underlies the extraordinary mechanical properties of spider dragline silk.</title>
        <authorList>
            <person name="Kono N."/>
            <person name="Nakamura H."/>
            <person name="Mori M."/>
            <person name="Yoshida Y."/>
            <person name="Ohtoshi R."/>
            <person name="Malay A.D."/>
            <person name="Moran D.A.P."/>
            <person name="Tomita M."/>
            <person name="Numata K."/>
            <person name="Arakawa K."/>
        </authorList>
    </citation>
    <scope>NUCLEOTIDE SEQUENCE</scope>
</reference>